<reference evidence="2 3" key="1">
    <citation type="journal article" date="2016" name="Int. J. Syst. Evol. Microbiol.">
        <title>Polaribacter haliotis sp. nov., isolated from the gut of abalone Haliotis discus hannai.</title>
        <authorList>
            <person name="Kim Y.O."/>
            <person name="Park I.S."/>
            <person name="Park S."/>
            <person name="Nam B.H."/>
            <person name="Park J.M."/>
            <person name="Kim D.G."/>
            <person name="Yoon J.H."/>
        </authorList>
    </citation>
    <scope>NUCLEOTIDE SEQUENCE [LARGE SCALE GENOMIC DNA]</scope>
    <source>
        <strain evidence="2 3">KCTC 52418</strain>
    </source>
</reference>
<feature type="domain" description="3-keto-alpha-glucoside-1,2-lyase/3-keto-2-hydroxy-glucal hydratase" evidence="1">
    <location>
        <begin position="724"/>
        <end position="920"/>
    </location>
</feature>
<dbReference type="RefSeq" id="WP_088352585.1">
    <property type="nucleotide sequence ID" value="NZ_CP061813.1"/>
</dbReference>
<name>A0A7L8AD03_9FLAO</name>
<dbReference type="InterPro" id="IPR010496">
    <property type="entry name" value="AL/BT2_dom"/>
</dbReference>
<feature type="domain" description="3-keto-alpha-glucoside-1,2-lyase/3-keto-2-hydroxy-glucal hydratase" evidence="1">
    <location>
        <begin position="937"/>
        <end position="1124"/>
    </location>
</feature>
<gene>
    <name evidence="2" type="ORF">H9I45_11055</name>
</gene>
<proteinExistence type="predicted"/>
<protein>
    <submittedName>
        <fullName evidence="2">DUF1080 domain-containing protein</fullName>
    </submittedName>
</protein>
<accession>A0A7L8AD03</accession>
<dbReference type="InterPro" id="IPR011989">
    <property type="entry name" value="ARM-like"/>
</dbReference>
<dbReference type="EMBL" id="CP061813">
    <property type="protein sequence ID" value="QOD59885.1"/>
    <property type="molecule type" value="Genomic_DNA"/>
</dbReference>
<evidence type="ECO:0000313" key="3">
    <source>
        <dbReference type="Proteomes" id="UP000516764"/>
    </source>
</evidence>
<dbReference type="Gene3D" id="2.60.120.560">
    <property type="entry name" value="Exo-inulinase, domain 1"/>
    <property type="match status" value="2"/>
</dbReference>
<dbReference type="SUPFAM" id="SSF48371">
    <property type="entry name" value="ARM repeat"/>
    <property type="match status" value="2"/>
</dbReference>
<sequence length="1130" mass="125901">MKYLYNTIITVLFICFSVTAGYSQINRTLDTKVADILAQMPAKNNDHINKLMEDVLSLQKEGILKLCDMLVPLGTGDDTNARFTINSLVMYVGKNNIKNENIVEEALITAINKTNSSEVKTFLIERLQYCATNNSIKALNEYLYGNEFYKPALAVLTNIGTNEASQAILTALKESKERQQVAFINALGVLKYSPAVATIENLGNSKSIEIQRHVLKALANIASPNSYETLYNAAKKADFKEENTEAVLSFIHFGMQQNNPKVKEKIGKVILKKCTSNEQLYFRTAGLHLLNNQKEASVLKRLLKEFKNKDNAYRGAVVAIASNNLTSKNLSKWAKRFKKTSPEGKVQLVGMVQKRTEKEIISSFILPAIKSKHETVKIAGIKALAFQSKNSAYPILFDVLSKSQTPSEVSAIKGSLLRLTSKNEINDIASNLVKTNTKGKVTLVQILAARNATSKFDQIISLLDDINEPVQKAVYNSLPKIATPANLSQLINLLNNTEVPEYVSNIQRAITVVLDESKEDLSGVVLGAYKKVSKKEKLLPILPILNNKEALDLVTSSLKSNNLKERENALEALSKWRNKDAIPYLFEAASNNSELHSQAFNMYLSQVINSNNTADQKLLLVEKIMSFSKNIEEQKRVINSARSIKTFLSLIFVSKYLDNQNLRATASNAVIKIALPTPGKNDALSGKIVREIVSKSMNNITGPDSQYIKIDVKEFLDKMPNVKGFESIFNGNDLSGWEGLVKNPIARAKMTKKQLADAQEKANAQMLRDWFVKDGIIGFKGEGYNNICTIKDYGDFEMLVDWKITNGGDSGIYLRGTPQVQIWDIARTNVGAEVGSGGLYNNQKHKSTPLVVADNPINDWNTFRIKMVGERVTVHLNGILVTDNVVLENYWDRKLPIFTKEAIELQAHGEDLGFRNVYVREISSGDDSLSAEEKQEGFSSLFNGRDLDHWVGNKKDYLVENNILVVRPEQGGHGNLYTANEYSDFNFRFEFKLTPGANNGLGIHTPLEGDAAYVGKELQILDNTASIYANLRPYQYHGSVYGVIAAKRGFLKPVGEWNSEEVIVKGNHIKIILNGTVIVDGNWEEASKNGTLDKKNHPGLKRNKGHIAFLGHGSELEFRNIRIKDLSKNK</sequence>
<dbReference type="Proteomes" id="UP000516764">
    <property type="component" value="Chromosome"/>
</dbReference>
<organism evidence="2 3">
    <name type="scientific">Polaribacter haliotis</name>
    <dbReference type="NCBI Taxonomy" id="1888915"/>
    <lineage>
        <taxon>Bacteria</taxon>
        <taxon>Pseudomonadati</taxon>
        <taxon>Bacteroidota</taxon>
        <taxon>Flavobacteriia</taxon>
        <taxon>Flavobacteriales</taxon>
        <taxon>Flavobacteriaceae</taxon>
    </lineage>
</organism>
<dbReference type="Gene3D" id="1.25.10.10">
    <property type="entry name" value="Leucine-rich Repeat Variant"/>
    <property type="match status" value="2"/>
</dbReference>
<dbReference type="OrthoDB" id="9806233at2"/>
<evidence type="ECO:0000313" key="2">
    <source>
        <dbReference type="EMBL" id="QOD59885.1"/>
    </source>
</evidence>
<evidence type="ECO:0000259" key="1">
    <source>
        <dbReference type="Pfam" id="PF06439"/>
    </source>
</evidence>
<dbReference type="AlphaFoldDB" id="A0A7L8AD03"/>
<keyword evidence="3" id="KW-1185">Reference proteome</keyword>
<dbReference type="KEGG" id="phal:H9I45_11055"/>
<dbReference type="Pfam" id="PF06439">
    <property type="entry name" value="3keto-disac_hyd"/>
    <property type="match status" value="2"/>
</dbReference>
<dbReference type="GO" id="GO:0016787">
    <property type="term" value="F:hydrolase activity"/>
    <property type="evidence" value="ECO:0007669"/>
    <property type="project" value="InterPro"/>
</dbReference>
<dbReference type="InterPro" id="IPR016024">
    <property type="entry name" value="ARM-type_fold"/>
</dbReference>